<keyword evidence="2" id="KW-0732">Signal</keyword>
<comment type="caution">
    <text evidence="4">The sequence shown here is derived from an EMBL/GenBank/DDBJ whole genome shotgun (WGS) entry which is preliminary data.</text>
</comment>
<name>A0ABN8LQT8_9CNID</name>
<dbReference type="CDD" id="cd00063">
    <property type="entry name" value="FN3"/>
    <property type="match status" value="1"/>
</dbReference>
<evidence type="ECO:0000256" key="1">
    <source>
        <dbReference type="SAM" id="Phobius"/>
    </source>
</evidence>
<dbReference type="InterPro" id="IPR036116">
    <property type="entry name" value="FN3_sf"/>
</dbReference>
<feature type="domain" description="Fibronectin type-III" evidence="3">
    <location>
        <begin position="164"/>
        <end position="259"/>
    </location>
</feature>
<dbReference type="PROSITE" id="PS50853">
    <property type="entry name" value="FN3"/>
    <property type="match status" value="1"/>
</dbReference>
<feature type="transmembrane region" description="Helical" evidence="1">
    <location>
        <begin position="413"/>
        <end position="434"/>
    </location>
</feature>
<protein>
    <recommendedName>
        <fullName evidence="3">Fibronectin type-III domain-containing protein</fullName>
    </recommendedName>
</protein>
<keyword evidence="1" id="KW-0472">Membrane</keyword>
<sequence length="494" mass="55377">MFWMSFPAQKSCLNSLNLLVLLVSINLISGNFTIPMPQKPSVFAFGLPPGLVNVSLFTIPFQGTVQYDLLYGRTCQWPSDAGCSNDKRNLSPVASCHRVEKQNSTHIKRFSCVICNSTEKCRTMGIIQNDDLCLYFKVNVTTPIVSCRHICTQRYYPDIFLVPPPKSVRLLATNKKELTVHWKRPPELKDQKIDYKLLLKPQDHQSTPCIQVHLPSLEHNYSYTFTGLKPWANYSVTICCEVFGVTPVVNDSLCTCGGPNYIKGWPVFQRTLPEAPSKQPLLQPCEASCGDRYFSAVLKWKASEEHEWNGIPTKSVIKLWSDSQDQDENQFGAPVISFSVPLAADFNGSLVTYTVHNLSIHSSYLATVQYCTQAGCGPNATRHLSCEKCELLSEPGTPDHQVPSGSPESHQTMIVSVVSVASVLVTAVAVWWCYRERKKRSQQQENIVPLEEQIGDVTPRIYEPPLSFTFDSGVYRQIPDTQSLLTDKQAAEMV</sequence>
<dbReference type="EMBL" id="CALNXI010000077">
    <property type="protein sequence ID" value="CAH3018074.1"/>
    <property type="molecule type" value="Genomic_DNA"/>
</dbReference>
<dbReference type="Pfam" id="PF00041">
    <property type="entry name" value="fn3"/>
    <property type="match status" value="1"/>
</dbReference>
<evidence type="ECO:0000259" key="3">
    <source>
        <dbReference type="PROSITE" id="PS50853"/>
    </source>
</evidence>
<keyword evidence="1" id="KW-1133">Transmembrane helix</keyword>
<feature type="signal peptide" evidence="2">
    <location>
        <begin position="1"/>
        <end position="30"/>
    </location>
</feature>
<dbReference type="InterPro" id="IPR013783">
    <property type="entry name" value="Ig-like_fold"/>
</dbReference>
<evidence type="ECO:0000313" key="4">
    <source>
        <dbReference type="EMBL" id="CAH3018074.1"/>
    </source>
</evidence>
<evidence type="ECO:0000313" key="5">
    <source>
        <dbReference type="Proteomes" id="UP001159427"/>
    </source>
</evidence>
<dbReference type="SUPFAM" id="SSF49265">
    <property type="entry name" value="Fibronectin type III"/>
    <property type="match status" value="1"/>
</dbReference>
<dbReference type="InterPro" id="IPR003961">
    <property type="entry name" value="FN3_dom"/>
</dbReference>
<keyword evidence="1" id="KW-0812">Transmembrane</keyword>
<reference evidence="4 5" key="1">
    <citation type="submission" date="2022-05" db="EMBL/GenBank/DDBJ databases">
        <authorList>
            <consortium name="Genoscope - CEA"/>
            <person name="William W."/>
        </authorList>
    </citation>
    <scope>NUCLEOTIDE SEQUENCE [LARGE SCALE GENOMIC DNA]</scope>
</reference>
<keyword evidence="5" id="KW-1185">Reference proteome</keyword>
<organism evidence="4 5">
    <name type="scientific">Porites evermanni</name>
    <dbReference type="NCBI Taxonomy" id="104178"/>
    <lineage>
        <taxon>Eukaryota</taxon>
        <taxon>Metazoa</taxon>
        <taxon>Cnidaria</taxon>
        <taxon>Anthozoa</taxon>
        <taxon>Hexacorallia</taxon>
        <taxon>Scleractinia</taxon>
        <taxon>Fungiina</taxon>
        <taxon>Poritidae</taxon>
        <taxon>Porites</taxon>
    </lineage>
</organism>
<feature type="chain" id="PRO_5045077608" description="Fibronectin type-III domain-containing protein" evidence="2">
    <location>
        <begin position="31"/>
        <end position="494"/>
    </location>
</feature>
<dbReference type="Gene3D" id="2.60.40.10">
    <property type="entry name" value="Immunoglobulins"/>
    <property type="match status" value="2"/>
</dbReference>
<dbReference type="SMART" id="SM00060">
    <property type="entry name" value="FN3"/>
    <property type="match status" value="2"/>
</dbReference>
<dbReference type="Proteomes" id="UP001159427">
    <property type="component" value="Unassembled WGS sequence"/>
</dbReference>
<accession>A0ABN8LQT8</accession>
<gene>
    <name evidence="4" type="ORF">PEVE_00041070</name>
</gene>
<proteinExistence type="predicted"/>
<evidence type="ECO:0000256" key="2">
    <source>
        <dbReference type="SAM" id="SignalP"/>
    </source>
</evidence>